<keyword evidence="8" id="KW-0804">Transcription</keyword>
<keyword evidence="2" id="KW-0479">Metal-binding</keyword>
<evidence type="ECO:0000256" key="4">
    <source>
        <dbReference type="ARBA" id="ARBA00022771"/>
    </source>
</evidence>
<dbReference type="InterPro" id="IPR036051">
    <property type="entry name" value="KRAB_dom_sf"/>
</dbReference>
<dbReference type="CDD" id="cd07936">
    <property type="entry name" value="SCAN"/>
    <property type="match status" value="1"/>
</dbReference>
<keyword evidence="15" id="KW-1185">Reference proteome</keyword>
<dbReference type="GeneID" id="100031483"/>
<evidence type="ECO:0000256" key="10">
    <source>
        <dbReference type="PROSITE-ProRule" id="PRU00042"/>
    </source>
</evidence>
<evidence type="ECO:0000256" key="9">
    <source>
        <dbReference type="ARBA" id="ARBA00023242"/>
    </source>
</evidence>
<evidence type="ECO:0000313" key="15">
    <source>
        <dbReference type="Proteomes" id="UP000002280"/>
    </source>
</evidence>
<dbReference type="SUPFAM" id="SSF109640">
    <property type="entry name" value="KRAB domain (Kruppel-associated box)"/>
    <property type="match status" value="1"/>
</dbReference>
<dbReference type="eggNOG" id="KOG1721">
    <property type="taxonomic scope" value="Eukaryota"/>
</dbReference>
<dbReference type="AlphaFoldDB" id="F6XSI5"/>
<dbReference type="FunFam" id="3.30.160.60:FF:003973">
    <property type="match status" value="1"/>
</dbReference>
<dbReference type="Proteomes" id="UP000002280">
    <property type="component" value="Chromosome 2"/>
</dbReference>
<evidence type="ECO:0000256" key="1">
    <source>
        <dbReference type="ARBA" id="ARBA00004123"/>
    </source>
</evidence>
<dbReference type="SUPFAM" id="SSF47353">
    <property type="entry name" value="Retrovirus capsid dimerization domain-like"/>
    <property type="match status" value="1"/>
</dbReference>
<evidence type="ECO:0000256" key="5">
    <source>
        <dbReference type="ARBA" id="ARBA00022833"/>
    </source>
</evidence>
<dbReference type="OrthoDB" id="6077919at2759"/>
<dbReference type="Gene3D" id="3.30.160.60">
    <property type="entry name" value="Classic Zinc Finger"/>
    <property type="match status" value="5"/>
</dbReference>
<dbReference type="GO" id="GO:0008270">
    <property type="term" value="F:zinc ion binding"/>
    <property type="evidence" value="ECO:0007669"/>
    <property type="project" value="UniProtKB-KW"/>
</dbReference>
<dbReference type="GO" id="GO:0005634">
    <property type="term" value="C:nucleus"/>
    <property type="evidence" value="ECO:0007669"/>
    <property type="project" value="UniProtKB-SubCell"/>
</dbReference>
<feature type="domain" description="C2H2-type" evidence="11">
    <location>
        <begin position="457"/>
        <end position="484"/>
    </location>
</feature>
<dbReference type="SUPFAM" id="SSF57667">
    <property type="entry name" value="beta-beta-alpha zinc fingers"/>
    <property type="match status" value="3"/>
</dbReference>
<keyword evidence="4 10" id="KW-0863">Zinc-finger</keyword>
<dbReference type="FunFam" id="3.30.160.60:FF:000512">
    <property type="entry name" value="zinc finger protein 197 isoform X1"/>
    <property type="match status" value="1"/>
</dbReference>
<dbReference type="Pfam" id="PF01352">
    <property type="entry name" value="KRAB"/>
    <property type="match status" value="1"/>
</dbReference>
<dbReference type="PROSITE" id="PS50804">
    <property type="entry name" value="SCAN_BOX"/>
    <property type="match status" value="1"/>
</dbReference>
<dbReference type="RefSeq" id="XP_001380732.2">
    <property type="nucleotide sequence ID" value="XM_001380695.5"/>
</dbReference>
<dbReference type="InterPro" id="IPR013087">
    <property type="entry name" value="Znf_C2H2_type"/>
</dbReference>
<keyword evidence="6" id="KW-0805">Transcription regulation</keyword>
<evidence type="ECO:0000259" key="13">
    <source>
        <dbReference type="PROSITE" id="PS50805"/>
    </source>
</evidence>
<accession>F6XSI5</accession>
<dbReference type="GeneTree" id="ENSGT00940000161617"/>
<dbReference type="Bgee" id="ENSMODG00000000157">
    <property type="expression patterns" value="Expressed in lung and 16 other cell types or tissues"/>
</dbReference>
<dbReference type="STRING" id="13616.ENSMODP00000000180"/>
<feature type="domain" description="C2H2-type" evidence="11">
    <location>
        <begin position="401"/>
        <end position="428"/>
    </location>
</feature>
<organism evidence="14 15">
    <name type="scientific">Monodelphis domestica</name>
    <name type="common">Gray short-tailed opossum</name>
    <dbReference type="NCBI Taxonomy" id="13616"/>
    <lineage>
        <taxon>Eukaryota</taxon>
        <taxon>Metazoa</taxon>
        <taxon>Chordata</taxon>
        <taxon>Craniata</taxon>
        <taxon>Vertebrata</taxon>
        <taxon>Euteleostomi</taxon>
        <taxon>Mammalia</taxon>
        <taxon>Metatheria</taxon>
        <taxon>Didelphimorphia</taxon>
        <taxon>Didelphidae</taxon>
        <taxon>Monodelphis</taxon>
    </lineage>
</organism>
<dbReference type="SMART" id="SM00431">
    <property type="entry name" value="SCAN"/>
    <property type="match status" value="1"/>
</dbReference>
<feature type="domain" description="SCAN box" evidence="12">
    <location>
        <begin position="38"/>
        <end position="119"/>
    </location>
</feature>
<proteinExistence type="predicted"/>
<dbReference type="FunFam" id="1.10.4020.10:FF:000001">
    <property type="entry name" value="zinc finger protein 263 isoform X1"/>
    <property type="match status" value="1"/>
</dbReference>
<dbReference type="FunCoup" id="F6XSI5">
    <property type="interactions" value="220"/>
</dbReference>
<dbReference type="PROSITE" id="PS50805">
    <property type="entry name" value="KRAB"/>
    <property type="match status" value="1"/>
</dbReference>
<dbReference type="Gene3D" id="6.10.140.140">
    <property type="match status" value="1"/>
</dbReference>
<name>F6XSI5_MONDO</name>
<dbReference type="CTD" id="7566"/>
<feature type="domain" description="KRAB" evidence="13">
    <location>
        <begin position="206"/>
        <end position="277"/>
    </location>
</feature>
<dbReference type="CDD" id="cd07765">
    <property type="entry name" value="KRAB_A-box"/>
    <property type="match status" value="1"/>
</dbReference>
<evidence type="ECO:0000256" key="8">
    <source>
        <dbReference type="ARBA" id="ARBA00023163"/>
    </source>
</evidence>
<feature type="domain" description="C2H2-type" evidence="11">
    <location>
        <begin position="513"/>
        <end position="540"/>
    </location>
</feature>
<keyword evidence="3" id="KW-0677">Repeat</keyword>
<evidence type="ECO:0000256" key="6">
    <source>
        <dbReference type="ARBA" id="ARBA00023015"/>
    </source>
</evidence>
<dbReference type="PANTHER" id="PTHR23226">
    <property type="entry name" value="ZINC FINGER AND SCAN DOMAIN-CONTAINING"/>
    <property type="match status" value="1"/>
</dbReference>
<reference evidence="14" key="2">
    <citation type="submission" date="2025-08" db="UniProtKB">
        <authorList>
            <consortium name="Ensembl"/>
        </authorList>
    </citation>
    <scope>IDENTIFICATION</scope>
</reference>
<gene>
    <name evidence="14" type="primary">ZNF18</name>
</gene>
<feature type="domain" description="C2H2-type" evidence="11">
    <location>
        <begin position="485"/>
        <end position="512"/>
    </location>
</feature>
<dbReference type="InterPro" id="IPR001909">
    <property type="entry name" value="KRAB"/>
</dbReference>
<sequence length="542" mass="61884">MPTALGSLIPSSPLMKPEGDYFSGQNFDLRGDNPETARQHFRQFHYQLMSGPHETMRQLRKLCFGWLRPEIHSKEQILEMLMLEQFLSILPGEIQTWVRKQCPKSGEEAVTLVEGLQKDPGKLWQWIKVQVLGQEAVSEEMESPDISMEPHAKVMLLEEGIQNSHSALEEQLNYSIKEESDNSLEFGLAVSHLPTLPEGSPTSDNNEAASLLTPGSQEQWQYLNHIQKEIYWDAMLEDYGKVVSLGIPVSKPDLTNLVDRREKLDGSHSLANEEIPRNICIGDRRENDKENLHLENIKVQESQKICFQQTSEKVPSPASLNEFIEDGLRSSGVKKDLIIQENHQDRIKAEKSLFLEKNLGKLLGQHLSSPVEQDSQWKEEKKEICQKGQLRTLVGQKYVTNRCVDCGKSFAHKSQLVIHQKIHTGERHHQCSTCGKSFGRSSDLRKHQRIHTGEKPYKCDYCGKGFSDFSGLRHHRRTHTGEKPYKCSICGKSFIQGSNFKRHQRVHTGEKPFKCSCCGKCFSWSSSLDKHQRSHTGEKSFK</sequence>
<evidence type="ECO:0000313" key="14">
    <source>
        <dbReference type="Ensembl" id="ENSMODP00000000180.4"/>
    </source>
</evidence>
<dbReference type="SMART" id="SM00349">
    <property type="entry name" value="KRAB"/>
    <property type="match status" value="1"/>
</dbReference>
<keyword evidence="5" id="KW-0862">Zinc</keyword>
<dbReference type="Pfam" id="PF02023">
    <property type="entry name" value="SCAN"/>
    <property type="match status" value="1"/>
</dbReference>
<dbReference type="SMART" id="SM00355">
    <property type="entry name" value="ZnF_C2H2"/>
    <property type="match status" value="5"/>
</dbReference>
<dbReference type="FunFam" id="3.30.160.60:FF:002343">
    <property type="entry name" value="Zinc finger protein 33A"/>
    <property type="match status" value="2"/>
</dbReference>
<evidence type="ECO:0000259" key="11">
    <source>
        <dbReference type="PROSITE" id="PS50157"/>
    </source>
</evidence>
<dbReference type="Gene3D" id="1.10.4020.10">
    <property type="entry name" value="DNA breaking-rejoining enzymes"/>
    <property type="match status" value="1"/>
</dbReference>
<evidence type="ECO:0000256" key="2">
    <source>
        <dbReference type="ARBA" id="ARBA00022723"/>
    </source>
</evidence>
<dbReference type="GO" id="GO:0000978">
    <property type="term" value="F:RNA polymerase II cis-regulatory region sequence-specific DNA binding"/>
    <property type="evidence" value="ECO:0000318"/>
    <property type="project" value="GO_Central"/>
</dbReference>
<evidence type="ECO:0000256" key="7">
    <source>
        <dbReference type="ARBA" id="ARBA00023125"/>
    </source>
</evidence>
<reference evidence="14" key="3">
    <citation type="submission" date="2025-09" db="UniProtKB">
        <authorList>
            <consortium name="Ensembl"/>
        </authorList>
    </citation>
    <scope>IDENTIFICATION</scope>
</reference>
<dbReference type="KEGG" id="mdo:100031483"/>
<keyword evidence="7" id="KW-0238">DNA-binding</keyword>
<dbReference type="InterPro" id="IPR003309">
    <property type="entry name" value="SCAN_dom"/>
</dbReference>
<dbReference type="Ensembl" id="ENSMODT00000000184.4">
    <property type="protein sequence ID" value="ENSMODP00000000180.4"/>
    <property type="gene ID" value="ENSMODG00000000157.4"/>
</dbReference>
<keyword evidence="9" id="KW-0539">Nucleus</keyword>
<dbReference type="OMA" id="NYRDQEP"/>
<dbReference type="GO" id="GO:0006357">
    <property type="term" value="P:regulation of transcription by RNA polymerase II"/>
    <property type="evidence" value="ECO:0000318"/>
    <property type="project" value="GO_Central"/>
</dbReference>
<dbReference type="InParanoid" id="F6XSI5"/>
<dbReference type="FunFam" id="3.30.160.60:FF:000016">
    <property type="entry name" value="zinc finger protein 37 homolog"/>
    <property type="match status" value="1"/>
</dbReference>
<dbReference type="PROSITE" id="PS00028">
    <property type="entry name" value="ZINC_FINGER_C2H2_1"/>
    <property type="match status" value="5"/>
</dbReference>
<evidence type="ECO:0000259" key="12">
    <source>
        <dbReference type="PROSITE" id="PS50804"/>
    </source>
</evidence>
<dbReference type="PANTHER" id="PTHR23226:SF190">
    <property type="entry name" value="ZINC FINGER PROTEIN 18"/>
    <property type="match status" value="1"/>
</dbReference>
<reference evidence="14 15" key="1">
    <citation type="journal article" date="2007" name="Nature">
        <title>Genome of the marsupial Monodelphis domestica reveals innovation in non-coding sequences.</title>
        <authorList>
            <person name="Mikkelsen T.S."/>
            <person name="Wakefield M.J."/>
            <person name="Aken B."/>
            <person name="Amemiya C.T."/>
            <person name="Chang J.L."/>
            <person name="Duke S."/>
            <person name="Garber M."/>
            <person name="Gentles A.J."/>
            <person name="Goodstadt L."/>
            <person name="Heger A."/>
            <person name="Jurka J."/>
            <person name="Kamal M."/>
            <person name="Mauceli E."/>
            <person name="Searle S.M."/>
            <person name="Sharpe T."/>
            <person name="Baker M.L."/>
            <person name="Batzer M.A."/>
            <person name="Benos P.V."/>
            <person name="Belov K."/>
            <person name="Clamp M."/>
            <person name="Cook A."/>
            <person name="Cuff J."/>
            <person name="Das R."/>
            <person name="Davidow L."/>
            <person name="Deakin J.E."/>
            <person name="Fazzari M.J."/>
            <person name="Glass J.L."/>
            <person name="Grabherr M."/>
            <person name="Greally J.M."/>
            <person name="Gu W."/>
            <person name="Hore T.A."/>
            <person name="Huttley G.A."/>
            <person name="Kleber M."/>
            <person name="Jirtle R.L."/>
            <person name="Koina E."/>
            <person name="Lee J.T."/>
            <person name="Mahony S."/>
            <person name="Marra M.A."/>
            <person name="Miller R.D."/>
            <person name="Nicholls R.D."/>
            <person name="Oda M."/>
            <person name="Papenfuss A.T."/>
            <person name="Parra Z.E."/>
            <person name="Pollock D.D."/>
            <person name="Ray D.A."/>
            <person name="Schein J.E."/>
            <person name="Speed T.P."/>
            <person name="Thompson K."/>
            <person name="VandeBerg J.L."/>
            <person name="Wade C.M."/>
            <person name="Walker J.A."/>
            <person name="Waters P.D."/>
            <person name="Webber C."/>
            <person name="Weidman J.R."/>
            <person name="Xie X."/>
            <person name="Zody M.C."/>
            <person name="Baldwin J."/>
            <person name="Abdouelleil A."/>
            <person name="Abdulkadir J."/>
            <person name="Abebe A."/>
            <person name="Abera B."/>
            <person name="Abreu J."/>
            <person name="Acer S.C."/>
            <person name="Aftuck L."/>
            <person name="Alexander A."/>
            <person name="An P."/>
            <person name="Anderson E."/>
            <person name="Anderson S."/>
            <person name="Arachi H."/>
            <person name="Azer M."/>
            <person name="Bachantsang P."/>
            <person name="Barry A."/>
            <person name="Bayul T."/>
            <person name="Berlin A."/>
            <person name="Bessette D."/>
            <person name="Bloom T."/>
            <person name="Bloom T."/>
            <person name="Boguslavskiy L."/>
            <person name="Bonnet C."/>
            <person name="Boukhgalter B."/>
            <person name="Bourzgui I."/>
            <person name="Brown A."/>
            <person name="Cahill P."/>
            <person name="Channer S."/>
            <person name="Cheshatsang Y."/>
            <person name="Chuda L."/>
            <person name="Citroen M."/>
            <person name="Collymore A."/>
            <person name="Cooke P."/>
            <person name="Costello M."/>
            <person name="D'Aco K."/>
            <person name="Daza R."/>
            <person name="De Haan G."/>
            <person name="DeGray S."/>
            <person name="DeMaso C."/>
            <person name="Dhargay N."/>
            <person name="Dooley K."/>
            <person name="Dooley E."/>
            <person name="Doricent M."/>
            <person name="Dorje P."/>
            <person name="Dorjee K."/>
            <person name="Dupes A."/>
            <person name="Elong R."/>
            <person name="Falk J."/>
            <person name="Farina A."/>
            <person name="Faro S."/>
            <person name="Ferguson D."/>
            <person name="Fisher S."/>
            <person name="Foley C.D."/>
            <person name="Franke A."/>
            <person name="Friedrich D."/>
            <person name="Gadbois L."/>
            <person name="Gearin G."/>
            <person name="Gearin C.R."/>
            <person name="Giannoukos G."/>
            <person name="Goode T."/>
            <person name="Graham J."/>
            <person name="Grandbois E."/>
            <person name="Grewal S."/>
            <person name="Gyaltsen K."/>
            <person name="Hafez N."/>
            <person name="Hagos B."/>
            <person name="Hall J."/>
            <person name="Henson C."/>
            <person name="Hollinger A."/>
            <person name="Honan T."/>
            <person name="Huard M.D."/>
            <person name="Hughes L."/>
            <person name="Hurhula B."/>
            <person name="Husby M.E."/>
            <person name="Kamat A."/>
            <person name="Kanga B."/>
            <person name="Kashin S."/>
            <person name="Khazanovich D."/>
            <person name="Kisner P."/>
            <person name="Lance K."/>
            <person name="Lara M."/>
            <person name="Lee W."/>
            <person name="Lennon N."/>
            <person name="Letendre F."/>
            <person name="LeVine R."/>
            <person name="Lipovsky A."/>
            <person name="Liu X."/>
            <person name="Liu J."/>
            <person name="Liu S."/>
            <person name="Lokyitsang T."/>
            <person name="Lokyitsang Y."/>
            <person name="Lubonja R."/>
            <person name="Lui A."/>
            <person name="MacDonald P."/>
            <person name="Magnisalis V."/>
            <person name="Maru K."/>
            <person name="Matthews C."/>
            <person name="McCusker W."/>
            <person name="McDonough S."/>
            <person name="Mehta T."/>
            <person name="Meldrim J."/>
            <person name="Meneus L."/>
            <person name="Mihai O."/>
            <person name="Mihalev A."/>
            <person name="Mihova T."/>
            <person name="Mittelman R."/>
            <person name="Mlenga V."/>
            <person name="Montmayeur A."/>
            <person name="Mulrain L."/>
            <person name="Navidi A."/>
            <person name="Naylor J."/>
            <person name="Negash T."/>
            <person name="Nguyen T."/>
            <person name="Nguyen N."/>
            <person name="Nicol R."/>
            <person name="Norbu C."/>
            <person name="Norbu N."/>
            <person name="Novod N."/>
            <person name="O'Neill B."/>
            <person name="Osman S."/>
            <person name="Markiewicz E."/>
            <person name="Oyono O.L."/>
            <person name="Patti C."/>
            <person name="Phunkhang P."/>
            <person name="Pierre F."/>
            <person name="Priest M."/>
            <person name="Raghuraman S."/>
            <person name="Rege F."/>
            <person name="Reyes R."/>
            <person name="Rise C."/>
            <person name="Rogov P."/>
            <person name="Ross K."/>
            <person name="Ryan E."/>
            <person name="Settipalli S."/>
            <person name="Shea T."/>
            <person name="Sherpa N."/>
            <person name="Shi L."/>
            <person name="Shih D."/>
            <person name="Sparrow T."/>
            <person name="Spaulding J."/>
            <person name="Stalker J."/>
            <person name="Stange-Thomann N."/>
            <person name="Stavropoulos S."/>
            <person name="Stone C."/>
            <person name="Strader C."/>
            <person name="Tesfaye S."/>
            <person name="Thomson T."/>
            <person name="Thoulutsang Y."/>
            <person name="Thoulutsang D."/>
            <person name="Topham K."/>
            <person name="Topping I."/>
            <person name="Tsamla T."/>
            <person name="Vassiliev H."/>
            <person name="Vo A."/>
            <person name="Wangchuk T."/>
            <person name="Wangdi T."/>
            <person name="Weiand M."/>
            <person name="Wilkinson J."/>
            <person name="Wilson A."/>
            <person name="Yadav S."/>
            <person name="Young G."/>
            <person name="Yu Q."/>
            <person name="Zembek L."/>
            <person name="Zhong D."/>
            <person name="Zimmer A."/>
            <person name="Zwirko Z."/>
            <person name="Jaffe D.B."/>
            <person name="Alvarez P."/>
            <person name="Brockman W."/>
            <person name="Butler J."/>
            <person name="Chin C."/>
            <person name="Gnerre S."/>
            <person name="MacCallum I."/>
            <person name="Graves J.A."/>
            <person name="Ponting C.P."/>
            <person name="Breen M."/>
            <person name="Samollow P.B."/>
            <person name="Lander E.S."/>
            <person name="Lindblad-Toh K."/>
        </authorList>
    </citation>
    <scope>NUCLEOTIDE SEQUENCE [LARGE SCALE GENOMIC DNA]</scope>
</reference>
<comment type="subcellular location">
    <subcellularLocation>
        <location evidence="1">Nucleus</location>
    </subcellularLocation>
</comment>
<dbReference type="PROSITE" id="PS50157">
    <property type="entry name" value="ZINC_FINGER_C2H2_2"/>
    <property type="match status" value="5"/>
</dbReference>
<dbReference type="Pfam" id="PF00096">
    <property type="entry name" value="zf-C2H2"/>
    <property type="match status" value="4"/>
</dbReference>
<evidence type="ECO:0000256" key="3">
    <source>
        <dbReference type="ARBA" id="ARBA00022737"/>
    </source>
</evidence>
<dbReference type="GO" id="GO:0000981">
    <property type="term" value="F:DNA-binding transcription factor activity, RNA polymerase II-specific"/>
    <property type="evidence" value="ECO:0000318"/>
    <property type="project" value="GO_Central"/>
</dbReference>
<dbReference type="InterPro" id="IPR036236">
    <property type="entry name" value="Znf_C2H2_sf"/>
</dbReference>
<feature type="domain" description="C2H2-type" evidence="11">
    <location>
        <begin position="429"/>
        <end position="456"/>
    </location>
</feature>
<dbReference type="HOGENOM" id="CLU_002678_49_10_1"/>
<protein>
    <submittedName>
        <fullName evidence="14">Zinc finger protein 18</fullName>
    </submittedName>
</protein>
<dbReference type="InterPro" id="IPR038269">
    <property type="entry name" value="SCAN_sf"/>
</dbReference>